<proteinExistence type="predicted"/>
<name>A0A011V5N3_RUMAL</name>
<evidence type="ECO:0000313" key="3">
    <source>
        <dbReference type="Proteomes" id="UP000021369"/>
    </source>
</evidence>
<sequence>MGDHISMLGSIKNREDFLRFMELFMADIEDEGVRCYLEALSAWAHDMDGYYSNMGKEMPKDINWDFIATLLYTGSIYE</sequence>
<dbReference type="PATRIC" id="fig|1341156.4.peg.479"/>
<dbReference type="Pfam" id="PF24693">
    <property type="entry name" value="DUF7660"/>
    <property type="match status" value="1"/>
</dbReference>
<evidence type="ECO:0000313" key="2">
    <source>
        <dbReference type="EMBL" id="EXM40822.1"/>
    </source>
</evidence>
<dbReference type="InterPro" id="IPR056077">
    <property type="entry name" value="DUF7660"/>
</dbReference>
<accession>A0A011V5N3</accession>
<reference evidence="2 3" key="1">
    <citation type="submission" date="2013-06" db="EMBL/GenBank/DDBJ databases">
        <title>Rumen cellulosomics: divergent fiber-degrading strategies revealed by comparative genome-wide analysis of six Ruminococcal strains.</title>
        <authorList>
            <person name="Dassa B."/>
            <person name="Borovok I."/>
            <person name="Lamed R."/>
            <person name="Flint H."/>
            <person name="Yeoman C.J."/>
            <person name="White B."/>
            <person name="Bayer E.A."/>
        </authorList>
    </citation>
    <scope>NUCLEOTIDE SEQUENCE [LARGE SCALE GENOMIC DNA]</scope>
    <source>
        <strain evidence="2 3">SY3</strain>
    </source>
</reference>
<keyword evidence="3" id="KW-1185">Reference proteome</keyword>
<dbReference type="EMBL" id="JEOB01000001">
    <property type="protein sequence ID" value="EXM40822.1"/>
    <property type="molecule type" value="Genomic_DNA"/>
</dbReference>
<dbReference type="RefSeq" id="WP_051506316.1">
    <property type="nucleotide sequence ID" value="NZ_JEOB01000001.1"/>
</dbReference>
<feature type="domain" description="DUF7660" evidence="1">
    <location>
        <begin position="13"/>
        <end position="78"/>
    </location>
</feature>
<dbReference type="AlphaFoldDB" id="A0A011V5N3"/>
<protein>
    <recommendedName>
        <fullName evidence="1">DUF7660 domain-containing protein</fullName>
    </recommendedName>
</protein>
<dbReference type="OrthoDB" id="1373771at2"/>
<gene>
    <name evidence="2" type="ORF">RASY3_03795</name>
</gene>
<comment type="caution">
    <text evidence="2">The sequence shown here is derived from an EMBL/GenBank/DDBJ whole genome shotgun (WGS) entry which is preliminary data.</text>
</comment>
<organism evidence="2 3">
    <name type="scientific">Ruminococcus albus SY3</name>
    <dbReference type="NCBI Taxonomy" id="1341156"/>
    <lineage>
        <taxon>Bacteria</taxon>
        <taxon>Bacillati</taxon>
        <taxon>Bacillota</taxon>
        <taxon>Clostridia</taxon>
        <taxon>Eubacteriales</taxon>
        <taxon>Oscillospiraceae</taxon>
        <taxon>Ruminococcus</taxon>
    </lineage>
</organism>
<dbReference type="Proteomes" id="UP000021369">
    <property type="component" value="Unassembled WGS sequence"/>
</dbReference>
<evidence type="ECO:0000259" key="1">
    <source>
        <dbReference type="Pfam" id="PF24693"/>
    </source>
</evidence>